<evidence type="ECO:0000256" key="8">
    <source>
        <dbReference type="PIRNR" id="PIRNR006256"/>
    </source>
</evidence>
<keyword evidence="5" id="KW-0863">Zinc-finger</keyword>
<evidence type="ECO:0000256" key="4">
    <source>
        <dbReference type="ARBA" id="ARBA00022723"/>
    </source>
</evidence>
<feature type="active site" evidence="9">
    <location>
        <position position="41"/>
    </location>
</feature>
<dbReference type="KEGG" id="rub:GBA63_12645"/>
<dbReference type="GO" id="GO:0051604">
    <property type="term" value="P:protein maturation"/>
    <property type="evidence" value="ECO:0007669"/>
    <property type="project" value="TreeGrafter"/>
</dbReference>
<comment type="pathway">
    <text evidence="1">Protein modification; [NiFe] hydrogenase maturation.</text>
</comment>
<dbReference type="EC" id="6.2.-.-" evidence="8"/>
<dbReference type="GO" id="GO:0003998">
    <property type="term" value="F:acylphosphatase activity"/>
    <property type="evidence" value="ECO:0007669"/>
    <property type="project" value="UniProtKB-EC"/>
</dbReference>
<evidence type="ECO:0000259" key="10">
    <source>
        <dbReference type="PROSITE" id="PS51160"/>
    </source>
</evidence>
<feature type="active site" evidence="9">
    <location>
        <position position="23"/>
    </location>
</feature>
<evidence type="ECO:0000256" key="2">
    <source>
        <dbReference type="ARBA" id="ARBA00008097"/>
    </source>
</evidence>
<evidence type="ECO:0000313" key="13">
    <source>
        <dbReference type="Proteomes" id="UP000501452"/>
    </source>
</evidence>
<dbReference type="EMBL" id="CP045119">
    <property type="protein sequence ID" value="QIN83390.1"/>
    <property type="molecule type" value="Genomic_DNA"/>
</dbReference>
<dbReference type="Gene3D" id="3.30.420.40">
    <property type="match status" value="1"/>
</dbReference>
<dbReference type="PIRSF" id="PIRSF006256">
    <property type="entry name" value="CMPcnvr_hdrg_mat"/>
    <property type="match status" value="1"/>
</dbReference>
<keyword evidence="13" id="KW-1185">Reference proteome</keyword>
<dbReference type="Pfam" id="PF01300">
    <property type="entry name" value="Sua5_yciO_yrdC"/>
    <property type="match status" value="1"/>
</dbReference>
<dbReference type="GO" id="GO:0016874">
    <property type="term" value="F:ligase activity"/>
    <property type="evidence" value="ECO:0007669"/>
    <property type="project" value="UniProtKB-UniRule"/>
</dbReference>
<keyword evidence="6" id="KW-0862">Zinc</keyword>
<keyword evidence="12" id="KW-0808">Transferase</keyword>
<dbReference type="Proteomes" id="UP000501452">
    <property type="component" value="Chromosome"/>
</dbReference>
<dbReference type="InterPro" id="IPR041440">
    <property type="entry name" value="HypF_C"/>
</dbReference>
<dbReference type="AlphaFoldDB" id="A0A6G8QA80"/>
<dbReference type="GO" id="GO:0008270">
    <property type="term" value="F:zinc ion binding"/>
    <property type="evidence" value="ECO:0007669"/>
    <property type="project" value="UniProtKB-KW"/>
</dbReference>
<dbReference type="InterPro" id="IPR017968">
    <property type="entry name" value="Acylphosphatase_CS"/>
</dbReference>
<evidence type="ECO:0000256" key="6">
    <source>
        <dbReference type="ARBA" id="ARBA00022833"/>
    </source>
</evidence>
<keyword evidence="3" id="KW-0436">Ligase</keyword>
<sequence>MGTPTLERRVISVRGIVQGVGFRPFVYALARRHGIAGLVRNDADGVRIEAEGHSEGLELFTRAIEKDPPPLAVVESVSWSPLPLVGEDGFRIEESREATSRSALVSPDVATCGDCLAELFDPSDRRHRYPFINCTSCGPRFTITRQVPYDRATTTMSSFGMCPDCDREYHDPADRRFHAQPNACPTCGPRVRLLDRFGHELAAGDPIASAARMLRGRAILAVKGLGGYHLACDPFDDRAVRTLRGRKARRDKPFALMARDIDQARLLCHIGPDEETLLTSPTRPIVLLERRSDVGISERVAPRQKTLGVMLAYTPLHHLLLDGSGIPLVMTSGNNSDEPIAYRDDEALGQLGDIADFYLVHDRPVHVRCDDSVVRVLGGRPYPLRRSRGYAPAPLRLTEPFGRQVLAVGGELKNTFALARGNHAFPSHHVGDLENYETLRSFREGIEHYCGLFDVRPDLVAHDLHPEYLSTKYARELEEAGMPAVGVQHHHAHVASCLADNDRPSGEYVIGVALDGTGYGPDGAVWGGEFFGGSVEEGFTRLAHLQYAPLPGGAAAIRQPWRVALAHLLALYGEEDTLKLPLKTVRRAGETNVRLISRLIERQLNTPPTSSAGRLFDAVAALVGVPGSTRATYEGRAAVELELAAEGPTTEAYPFWLRPEDPCSVVETNGIIAGAVEDLKAGRKAAEISAKFHRTMAEVVAACCETIRESTGVGIVALSGGTFQNALLTGQTMKLLKEGGFAIHTHRRVPTNDGGLALGQAILADRAFANKLKADS</sequence>
<organism evidence="12 13">
    <name type="scientific">Rubrobacter tropicus</name>
    <dbReference type="NCBI Taxonomy" id="2653851"/>
    <lineage>
        <taxon>Bacteria</taxon>
        <taxon>Bacillati</taxon>
        <taxon>Actinomycetota</taxon>
        <taxon>Rubrobacteria</taxon>
        <taxon>Rubrobacterales</taxon>
        <taxon>Rubrobacteraceae</taxon>
        <taxon>Rubrobacter</taxon>
    </lineage>
</organism>
<dbReference type="PANTHER" id="PTHR42959:SF1">
    <property type="entry name" value="CARBAMOYLTRANSFERASE HYPF"/>
    <property type="match status" value="1"/>
</dbReference>
<dbReference type="InterPro" id="IPR051060">
    <property type="entry name" value="Carbamoyltrans_HypF-like"/>
</dbReference>
<keyword evidence="9" id="KW-0378">Hydrolase</keyword>
<dbReference type="GO" id="GO:0016743">
    <property type="term" value="F:carboxyl- or carbamoyltransferase activity"/>
    <property type="evidence" value="ECO:0007669"/>
    <property type="project" value="UniProtKB-UniRule"/>
</dbReference>
<keyword evidence="4" id="KW-0479">Metal-binding</keyword>
<dbReference type="InterPro" id="IPR006070">
    <property type="entry name" value="Sua5-like_dom"/>
</dbReference>
<dbReference type="InterPro" id="IPR001792">
    <property type="entry name" value="Acylphosphatase-like_dom"/>
</dbReference>
<accession>A0A6G8QA80</accession>
<dbReference type="PROSITE" id="PS00150">
    <property type="entry name" value="ACYLPHOSPHATASE_1"/>
    <property type="match status" value="1"/>
</dbReference>
<comment type="catalytic activity">
    <reaction evidence="7">
        <text>C-terminal L-cysteinyl-[HypE protein] + carbamoyl phosphate + ATP + H2O = C-terminal S-carboxamide-L-cysteinyl-[HypE protein] + AMP + phosphate + diphosphate + H(+)</text>
        <dbReference type="Rhea" id="RHEA:55636"/>
        <dbReference type="Rhea" id="RHEA-COMP:14247"/>
        <dbReference type="Rhea" id="RHEA-COMP:14392"/>
        <dbReference type="ChEBI" id="CHEBI:15377"/>
        <dbReference type="ChEBI" id="CHEBI:15378"/>
        <dbReference type="ChEBI" id="CHEBI:30616"/>
        <dbReference type="ChEBI" id="CHEBI:33019"/>
        <dbReference type="ChEBI" id="CHEBI:43474"/>
        <dbReference type="ChEBI" id="CHEBI:58228"/>
        <dbReference type="ChEBI" id="CHEBI:76913"/>
        <dbReference type="ChEBI" id="CHEBI:139126"/>
        <dbReference type="ChEBI" id="CHEBI:456215"/>
    </reaction>
</comment>
<dbReference type="Gene3D" id="3.30.420.360">
    <property type="match status" value="1"/>
</dbReference>
<dbReference type="GO" id="GO:0003725">
    <property type="term" value="F:double-stranded RNA binding"/>
    <property type="evidence" value="ECO:0007669"/>
    <property type="project" value="InterPro"/>
</dbReference>
<evidence type="ECO:0000259" key="11">
    <source>
        <dbReference type="PROSITE" id="PS51163"/>
    </source>
</evidence>
<reference evidence="12 13" key="1">
    <citation type="submission" date="2019-10" db="EMBL/GenBank/DDBJ databases">
        <title>Rubrobacter sp nov SCSIO 52090 isolated from a deep-sea sediment in the South China Sea.</title>
        <authorList>
            <person name="Chen R.W."/>
        </authorList>
    </citation>
    <scope>NUCLEOTIDE SEQUENCE [LARGE SCALE GENOMIC DNA]</scope>
    <source>
        <strain evidence="12 13">SCSIO 52909</strain>
    </source>
</reference>
<comment type="catalytic activity">
    <reaction evidence="9">
        <text>an acyl phosphate + H2O = a carboxylate + phosphate + H(+)</text>
        <dbReference type="Rhea" id="RHEA:14965"/>
        <dbReference type="ChEBI" id="CHEBI:15377"/>
        <dbReference type="ChEBI" id="CHEBI:15378"/>
        <dbReference type="ChEBI" id="CHEBI:29067"/>
        <dbReference type="ChEBI" id="CHEBI:43474"/>
        <dbReference type="ChEBI" id="CHEBI:59918"/>
        <dbReference type="EC" id="3.6.1.7"/>
    </reaction>
</comment>
<evidence type="ECO:0000256" key="1">
    <source>
        <dbReference type="ARBA" id="ARBA00004711"/>
    </source>
</evidence>
<protein>
    <recommendedName>
        <fullName evidence="8">Carbamoyltransferase</fullName>
        <ecNumber evidence="8">6.2.-.-</ecNumber>
    </recommendedName>
</protein>
<dbReference type="Gene3D" id="3.30.110.120">
    <property type="match status" value="1"/>
</dbReference>
<comment type="similarity">
    <text evidence="2 8">Belongs to the carbamoyltransferase HypF family.</text>
</comment>
<name>A0A6G8QA80_9ACTN</name>
<evidence type="ECO:0000256" key="5">
    <source>
        <dbReference type="ARBA" id="ARBA00022771"/>
    </source>
</evidence>
<dbReference type="Pfam" id="PF17788">
    <property type="entry name" value="HypF_C"/>
    <property type="match status" value="1"/>
</dbReference>
<dbReference type="InterPro" id="IPR055128">
    <property type="entry name" value="HypF_C_2"/>
</dbReference>
<dbReference type="NCBIfam" id="TIGR00143">
    <property type="entry name" value="hypF"/>
    <property type="match status" value="1"/>
</dbReference>
<dbReference type="InterPro" id="IPR011125">
    <property type="entry name" value="Znf_HypF"/>
</dbReference>
<dbReference type="SUPFAM" id="SSF55821">
    <property type="entry name" value="YrdC/RibB"/>
    <property type="match status" value="1"/>
</dbReference>
<feature type="domain" description="Acylphosphatase-like" evidence="10">
    <location>
        <begin position="8"/>
        <end position="94"/>
    </location>
</feature>
<dbReference type="InterPro" id="IPR017945">
    <property type="entry name" value="DHBP_synth_RibB-like_a/b_dom"/>
</dbReference>
<dbReference type="Gene3D" id="3.90.870.50">
    <property type="match status" value="1"/>
</dbReference>
<dbReference type="Pfam" id="PF00708">
    <property type="entry name" value="Acylphosphatase"/>
    <property type="match status" value="1"/>
</dbReference>
<gene>
    <name evidence="12" type="primary">hypF</name>
    <name evidence="12" type="ORF">GBA63_12645</name>
</gene>
<dbReference type="InterPro" id="IPR036046">
    <property type="entry name" value="Acylphosphatase-like_dom_sf"/>
</dbReference>
<dbReference type="Pfam" id="PF22521">
    <property type="entry name" value="HypF_C_2"/>
    <property type="match status" value="1"/>
</dbReference>
<dbReference type="SUPFAM" id="SSF54975">
    <property type="entry name" value="Acylphosphatase/BLUF domain-like"/>
    <property type="match status" value="1"/>
</dbReference>
<evidence type="ECO:0000256" key="7">
    <source>
        <dbReference type="ARBA" id="ARBA00048220"/>
    </source>
</evidence>
<dbReference type="PROSITE" id="PS51160">
    <property type="entry name" value="ACYLPHOSPHATASE_3"/>
    <property type="match status" value="1"/>
</dbReference>
<dbReference type="UniPathway" id="UPA00335"/>
<dbReference type="PROSITE" id="PS51163">
    <property type="entry name" value="YRDC"/>
    <property type="match status" value="1"/>
</dbReference>
<proteinExistence type="inferred from homology"/>
<dbReference type="InterPro" id="IPR004421">
    <property type="entry name" value="Carbamoyltransferase_HypF"/>
</dbReference>
<evidence type="ECO:0000256" key="9">
    <source>
        <dbReference type="PROSITE-ProRule" id="PRU00520"/>
    </source>
</evidence>
<evidence type="ECO:0000256" key="3">
    <source>
        <dbReference type="ARBA" id="ARBA00022598"/>
    </source>
</evidence>
<dbReference type="Pfam" id="PF07503">
    <property type="entry name" value="zf-HYPF"/>
    <property type="match status" value="2"/>
</dbReference>
<feature type="domain" description="YrdC-like" evidence="11">
    <location>
        <begin position="204"/>
        <end position="389"/>
    </location>
</feature>
<evidence type="ECO:0000313" key="12">
    <source>
        <dbReference type="EMBL" id="QIN83390.1"/>
    </source>
</evidence>
<dbReference type="PANTHER" id="PTHR42959">
    <property type="entry name" value="CARBAMOYLTRANSFERASE"/>
    <property type="match status" value="1"/>
</dbReference>